<keyword evidence="2" id="KW-1185">Reference proteome</keyword>
<dbReference type="GeneID" id="40473667"/>
<sequence>MAVLLGLLLLGVTAGSAIAMPVRMEPIRPQSGIGLGSYVSISIKGSNADHYSLPISGGLRKLDVWRISRNRWYTVEVKYYRIPLSGQYQFAVILPESAVVNLNDATDLDGKKILSNEYKKVEYLGPWIGDKKNTFHFKKEGWLTWKVGVRIPAKFTKRGWTIVGTLGTSMSSFGDTTKLAASFYGIKKLVESLGTKFTLSALKNLALKSNLAGLVASIIETGVNADIAFVYVG</sequence>
<dbReference type="RefSeq" id="WP_139679822.1">
    <property type="nucleotide sequence ID" value="NZ_CP040846.1"/>
</dbReference>
<dbReference type="EMBL" id="CP040846">
    <property type="protein sequence ID" value="QDA30431.1"/>
    <property type="molecule type" value="Genomic_DNA"/>
</dbReference>
<organism evidence="1 2">
    <name type="scientific">Thermococcus indicus</name>
    <dbReference type="NCBI Taxonomy" id="2586643"/>
    <lineage>
        <taxon>Archaea</taxon>
        <taxon>Methanobacteriati</taxon>
        <taxon>Methanobacteriota</taxon>
        <taxon>Thermococci</taxon>
        <taxon>Thermococcales</taxon>
        <taxon>Thermococcaceae</taxon>
        <taxon>Thermococcus</taxon>
    </lineage>
</organism>
<dbReference type="OrthoDB" id="101102at2157"/>
<evidence type="ECO:0000313" key="2">
    <source>
        <dbReference type="Proteomes" id="UP000306007"/>
    </source>
</evidence>
<reference evidence="1 2" key="1">
    <citation type="submission" date="2019-06" db="EMBL/GenBank/DDBJ databases">
        <title>Thermococcus indicus sp. nov., a Fe(III)-reducing hyperthermophilic archaeon isolated from the Onnuri vent field of the Central Indian Ocean ridge.</title>
        <authorList>
            <person name="Lim J.K."/>
            <person name="Kim Y.J."/>
            <person name="Kwon K.K."/>
        </authorList>
    </citation>
    <scope>NUCLEOTIDE SEQUENCE [LARGE SCALE GENOMIC DNA]</scope>
    <source>
        <strain evidence="1 2">IOH1</strain>
    </source>
</reference>
<proteinExistence type="predicted"/>
<evidence type="ECO:0000313" key="1">
    <source>
        <dbReference type="EMBL" id="QDA30431.1"/>
    </source>
</evidence>
<protein>
    <submittedName>
        <fullName evidence="1">Uncharacterized protein</fullName>
    </submittedName>
</protein>
<name>A0A4Y5SK45_9EURY</name>
<dbReference type="KEGG" id="tic:FH039_00745"/>
<accession>A0A4Y5SK45</accession>
<dbReference type="Proteomes" id="UP000306007">
    <property type="component" value="Chromosome"/>
</dbReference>
<gene>
    <name evidence="1" type="ORF">FH039_00745</name>
</gene>
<dbReference type="AlphaFoldDB" id="A0A4Y5SK45"/>